<keyword evidence="2" id="KW-1185">Reference proteome</keyword>
<organism evidence="1 2">
    <name type="scientific">Musa troglodytarum</name>
    <name type="common">fe'i banana</name>
    <dbReference type="NCBI Taxonomy" id="320322"/>
    <lineage>
        <taxon>Eukaryota</taxon>
        <taxon>Viridiplantae</taxon>
        <taxon>Streptophyta</taxon>
        <taxon>Embryophyta</taxon>
        <taxon>Tracheophyta</taxon>
        <taxon>Spermatophyta</taxon>
        <taxon>Magnoliopsida</taxon>
        <taxon>Liliopsida</taxon>
        <taxon>Zingiberales</taxon>
        <taxon>Musaceae</taxon>
        <taxon>Musa</taxon>
    </lineage>
</organism>
<protein>
    <submittedName>
        <fullName evidence="1">Uncharacterized protein</fullName>
    </submittedName>
</protein>
<evidence type="ECO:0000313" key="1">
    <source>
        <dbReference type="EMBL" id="URD92293.1"/>
    </source>
</evidence>
<dbReference type="Proteomes" id="UP001055439">
    <property type="component" value="Chromosome 3"/>
</dbReference>
<gene>
    <name evidence="1" type="ORF">MUK42_32760</name>
</gene>
<name>A0A9E7JSZ7_9LILI</name>
<sequence>MNASYPFEKCQETRYDMPKRQWRWPISSDLAGSAGRGRLDNDDPRAWAGCCSVERPHGANDRASELEYGTVTFGIKFGPMRAANRFGDRGFLPVVTSD</sequence>
<dbReference type="EMBL" id="CP097505">
    <property type="protein sequence ID" value="URD92293.1"/>
    <property type="molecule type" value="Genomic_DNA"/>
</dbReference>
<proteinExistence type="predicted"/>
<reference evidence="1" key="1">
    <citation type="submission" date="2022-05" db="EMBL/GenBank/DDBJ databases">
        <title>The Musa troglodytarum L. genome provides insights into the mechanism of non-climacteric behaviour and enrichment of carotenoids.</title>
        <authorList>
            <person name="Wang J."/>
        </authorList>
    </citation>
    <scope>NUCLEOTIDE SEQUENCE</scope>
    <source>
        <tissue evidence="1">Leaf</tissue>
    </source>
</reference>
<dbReference type="AlphaFoldDB" id="A0A9E7JSZ7"/>
<evidence type="ECO:0000313" key="2">
    <source>
        <dbReference type="Proteomes" id="UP001055439"/>
    </source>
</evidence>
<accession>A0A9E7JSZ7</accession>